<dbReference type="Proteomes" id="UP000032668">
    <property type="component" value="Unassembled WGS sequence"/>
</dbReference>
<gene>
    <name evidence="7" type="ORF">Aam_026_005</name>
</gene>
<dbReference type="STRING" id="1120923.SAMN02746095_01094"/>
<keyword evidence="8" id="KW-1185">Reference proteome</keyword>
<comment type="caution">
    <text evidence="7">The sequence shown here is derived from an EMBL/GenBank/DDBJ whole genome shotgun (WGS) entry which is preliminary data.</text>
</comment>
<dbReference type="InterPro" id="IPR024434">
    <property type="entry name" value="TSCPD_dom"/>
</dbReference>
<dbReference type="RefSeq" id="WP_048878141.1">
    <property type="nucleotide sequence ID" value="NZ_BANC01000026.1"/>
</dbReference>
<evidence type="ECO:0000313" key="8">
    <source>
        <dbReference type="Proteomes" id="UP000032668"/>
    </source>
</evidence>
<accession>A0A0D6PFT4</accession>
<reference evidence="7 8" key="1">
    <citation type="submission" date="2012-11" db="EMBL/GenBank/DDBJ databases">
        <title>Whole genome sequence of Acidocella aminolytica 101 = DSM 11237.</title>
        <authorList>
            <person name="Azuma Y."/>
            <person name="Higashiura N."/>
            <person name="Hirakawa H."/>
            <person name="Matsushita K."/>
        </authorList>
    </citation>
    <scope>NUCLEOTIDE SEQUENCE [LARGE SCALE GENOMIC DNA]</scope>
    <source>
        <strain evidence="8">101 / DSM 11237</strain>
    </source>
</reference>
<evidence type="ECO:0000256" key="2">
    <source>
        <dbReference type="ARBA" id="ARBA00012274"/>
    </source>
</evidence>
<evidence type="ECO:0000256" key="3">
    <source>
        <dbReference type="ARBA" id="ARBA00022634"/>
    </source>
</evidence>
<feature type="domain" description="TSCPD" evidence="6">
    <location>
        <begin position="344"/>
        <end position="447"/>
    </location>
</feature>
<organism evidence="7 8">
    <name type="scientific">Acidocella aminolytica 101 = DSM 11237</name>
    <dbReference type="NCBI Taxonomy" id="1120923"/>
    <lineage>
        <taxon>Bacteria</taxon>
        <taxon>Pseudomonadati</taxon>
        <taxon>Pseudomonadota</taxon>
        <taxon>Alphaproteobacteria</taxon>
        <taxon>Acetobacterales</taxon>
        <taxon>Acidocellaceae</taxon>
        <taxon>Acidocella</taxon>
    </lineage>
</organism>
<evidence type="ECO:0000256" key="1">
    <source>
        <dbReference type="ARBA" id="ARBA00007405"/>
    </source>
</evidence>
<evidence type="ECO:0000313" key="7">
    <source>
        <dbReference type="EMBL" id="GAN79699.1"/>
    </source>
</evidence>
<sequence length="498" mass="52308">MAQIRTDKSWHGIKLATFEAAADPDAPFVLATLPAAWGQRAADGLAAILPGKRMLHIAEAAESWIAPLAARAKAAGIEDGLAARLHAMLATHRASPSANVWRKRAAGQPGFVFNPAAYLDEAGVFDSVALGRDVRLAVTALTLAAPSEPRLRLGFTNFNLLLARLGLAYDSAEAQDLAVMLAGFIGAEADTASARMLNGAGHKITTPKLPETCPLPGLLADARAAQTEAAQAGARRHETLLGFLNEPEIEALLGAAQVNFAPALSALDADGKLADWALQSLAARGLTAEGALARMVGGEEIFPLPRTAAHAAMHDALAELVPVMPARPAAPLAPRHESTRETLPARRSGYTQKVAVGGHKLFLSTGEYKDGRLGEIFIALHKEGSAFRGLMDAFAISVSIGLQHGVNLADYVEAFTFTRFGPAGVVEGDPAVPAATSMLDYVFRNLAVNYLGQTNLAQASIDEADSVGEGAAERAPLLPLDLPAPAPRERRRNLKLVS</sequence>
<proteinExistence type="inferred from homology"/>
<dbReference type="GO" id="GO:0004748">
    <property type="term" value="F:ribonucleoside-diphosphate reductase activity, thioredoxin disulfide as acceptor"/>
    <property type="evidence" value="ECO:0007669"/>
    <property type="project" value="UniProtKB-EC"/>
</dbReference>
<comment type="similarity">
    <text evidence="1">Belongs to the ribonucleoside diphosphate reductase class-2 family.</text>
</comment>
<dbReference type="OrthoDB" id="9762933at2"/>
<name>A0A0D6PFT4_9PROT</name>
<dbReference type="SUPFAM" id="SSF51998">
    <property type="entry name" value="PFL-like glycyl radical enzymes"/>
    <property type="match status" value="1"/>
</dbReference>
<dbReference type="GO" id="GO:0000166">
    <property type="term" value="F:nucleotide binding"/>
    <property type="evidence" value="ECO:0007669"/>
    <property type="project" value="UniProtKB-KW"/>
</dbReference>
<evidence type="ECO:0000256" key="5">
    <source>
        <dbReference type="ARBA" id="ARBA00047754"/>
    </source>
</evidence>
<keyword evidence="3" id="KW-0237">DNA synthesis</keyword>
<evidence type="ECO:0000259" key="6">
    <source>
        <dbReference type="Pfam" id="PF12637"/>
    </source>
</evidence>
<comment type="catalytic activity">
    <reaction evidence="5">
        <text>a 2'-deoxyribonucleoside 5'-diphosphate + [thioredoxin]-disulfide + H2O = a ribonucleoside 5'-diphosphate + [thioredoxin]-dithiol</text>
        <dbReference type="Rhea" id="RHEA:23252"/>
        <dbReference type="Rhea" id="RHEA-COMP:10698"/>
        <dbReference type="Rhea" id="RHEA-COMP:10700"/>
        <dbReference type="ChEBI" id="CHEBI:15377"/>
        <dbReference type="ChEBI" id="CHEBI:29950"/>
        <dbReference type="ChEBI" id="CHEBI:50058"/>
        <dbReference type="ChEBI" id="CHEBI:57930"/>
        <dbReference type="ChEBI" id="CHEBI:73316"/>
        <dbReference type="EC" id="1.17.4.1"/>
    </reaction>
</comment>
<evidence type="ECO:0000256" key="4">
    <source>
        <dbReference type="ARBA" id="ARBA00022741"/>
    </source>
</evidence>
<dbReference type="GO" id="GO:0071897">
    <property type="term" value="P:DNA biosynthetic process"/>
    <property type="evidence" value="ECO:0007669"/>
    <property type="project" value="UniProtKB-KW"/>
</dbReference>
<dbReference type="EC" id="1.17.4.1" evidence="2"/>
<protein>
    <recommendedName>
        <fullName evidence="2">ribonucleoside-diphosphate reductase</fullName>
        <ecNumber evidence="2">1.17.4.1</ecNumber>
    </recommendedName>
</protein>
<dbReference type="Pfam" id="PF12637">
    <property type="entry name" value="TSCPD"/>
    <property type="match status" value="1"/>
</dbReference>
<dbReference type="EMBL" id="BANC01000026">
    <property type="protein sequence ID" value="GAN79699.1"/>
    <property type="molecule type" value="Genomic_DNA"/>
</dbReference>
<keyword evidence="4" id="KW-0547">Nucleotide-binding</keyword>
<dbReference type="AlphaFoldDB" id="A0A0D6PFT4"/>